<dbReference type="PANTHER" id="PTHR42792">
    <property type="entry name" value="FLAGELLIN"/>
    <property type="match status" value="1"/>
</dbReference>
<dbReference type="NCBIfam" id="TIGR02550">
    <property type="entry name" value="flagell_flgL"/>
    <property type="match status" value="1"/>
</dbReference>
<evidence type="ECO:0000259" key="6">
    <source>
        <dbReference type="Pfam" id="PF00669"/>
    </source>
</evidence>
<keyword evidence="7" id="KW-0969">Cilium</keyword>
<protein>
    <submittedName>
        <fullName evidence="7">Flagellar hook-associated protein FlgL</fullName>
    </submittedName>
</protein>
<dbReference type="Gene3D" id="1.20.1330.10">
    <property type="entry name" value="f41 fragment of flagellin, N-terminal domain"/>
    <property type="match status" value="1"/>
</dbReference>
<name>A0AB74U8M1_9GAMM</name>
<dbReference type="RefSeq" id="WP_353978877.1">
    <property type="nucleotide sequence ID" value="NZ_CP159578.1"/>
</dbReference>
<dbReference type="AlphaFoldDB" id="A0AB74U8M1"/>
<dbReference type="Pfam" id="PF00669">
    <property type="entry name" value="Flagellin_N"/>
    <property type="match status" value="1"/>
</dbReference>
<accession>A0AB74U8M1</accession>
<dbReference type="GO" id="GO:0071973">
    <property type="term" value="P:bacterial-type flagellum-dependent cell motility"/>
    <property type="evidence" value="ECO:0007669"/>
    <property type="project" value="InterPro"/>
</dbReference>
<comment type="similarity">
    <text evidence="3">Belongs to the bacterial flagellin family.</text>
</comment>
<evidence type="ECO:0000256" key="1">
    <source>
        <dbReference type="ARBA" id="ARBA00004365"/>
    </source>
</evidence>
<evidence type="ECO:0000256" key="5">
    <source>
        <dbReference type="ARBA" id="ARBA00023143"/>
    </source>
</evidence>
<reference evidence="7" key="1">
    <citation type="submission" date="2024-06" db="EMBL/GenBank/DDBJ databases">
        <title>Complete genome of Salinicola endophyticus HNIBRBA4755.</title>
        <authorList>
            <person name="Shin S.Y."/>
            <person name="Kang H."/>
            <person name="Song J."/>
        </authorList>
    </citation>
    <scope>NUCLEOTIDE SEQUENCE</scope>
    <source>
        <strain evidence="7">HNIBRBA4755</strain>
    </source>
</reference>
<comment type="subcellular location">
    <subcellularLocation>
        <location evidence="1">Bacterial flagellum</location>
    </subcellularLocation>
    <subcellularLocation>
        <location evidence="2">Secreted</location>
    </subcellularLocation>
</comment>
<dbReference type="InterPro" id="IPR001492">
    <property type="entry name" value="Flagellin"/>
</dbReference>
<evidence type="ECO:0000313" key="7">
    <source>
        <dbReference type="EMBL" id="XCJ77839.1"/>
    </source>
</evidence>
<keyword evidence="4" id="KW-0964">Secreted</keyword>
<dbReference type="GO" id="GO:0005198">
    <property type="term" value="F:structural molecule activity"/>
    <property type="evidence" value="ECO:0007669"/>
    <property type="project" value="InterPro"/>
</dbReference>
<keyword evidence="5" id="KW-0975">Bacterial flagellum</keyword>
<sequence>MRVSTVIMFERSVSSMNRQQGQFMEIGEKIASGKRVVRPSDDPQAAARAVGVSQSMATNNQQSDSRITARNALSQEESSLNSVTDALSRAKELLVQGGNGTLNDAARQSMATELRGVYEALVGQANATDGSGNYLFGGYKDGAAPFVETSGGISYQGATEGREQKVGPSRLMAVGNTGDEVFQRVASGAGYLARAGDGNGGSLTFTGPEIIDSTANGYGSTFDISFSDNGDGTYDYNVSGGPGGSGTYDGKSGAIEIGGVRLKLEGRPADGDTLTMGRAQNMNPDVFGALEKMLGVLETPIDSDQAQAAFTNTLSTTSREMDNALDNVLTVRASVGARLNELDVLDTVGNDRNVAYTQTKSDLIDLDYNSAVSEYVLRQVGLQAAQKSFMNLQGTSLFDLV</sequence>
<keyword evidence="7" id="KW-0282">Flagellum</keyword>
<dbReference type="GO" id="GO:0005576">
    <property type="term" value="C:extracellular region"/>
    <property type="evidence" value="ECO:0007669"/>
    <property type="project" value="UniProtKB-SubCell"/>
</dbReference>
<dbReference type="InterPro" id="IPR013384">
    <property type="entry name" value="Flagell_FlgL"/>
</dbReference>
<dbReference type="PANTHER" id="PTHR42792:SF1">
    <property type="entry name" value="FLAGELLAR HOOK-ASSOCIATED PROTEIN 3"/>
    <property type="match status" value="1"/>
</dbReference>
<gene>
    <name evidence="7" type="primary">flgL</name>
    <name evidence="7" type="ORF">ABV408_10260</name>
</gene>
<proteinExistence type="inferred from homology"/>
<dbReference type="SUPFAM" id="SSF64518">
    <property type="entry name" value="Phase 1 flagellin"/>
    <property type="match status" value="1"/>
</dbReference>
<dbReference type="GO" id="GO:0009424">
    <property type="term" value="C:bacterial-type flagellum hook"/>
    <property type="evidence" value="ECO:0007669"/>
    <property type="project" value="InterPro"/>
</dbReference>
<dbReference type="EMBL" id="CP159578">
    <property type="protein sequence ID" value="XCJ77839.1"/>
    <property type="molecule type" value="Genomic_DNA"/>
</dbReference>
<evidence type="ECO:0000256" key="4">
    <source>
        <dbReference type="ARBA" id="ARBA00022525"/>
    </source>
</evidence>
<evidence type="ECO:0000256" key="2">
    <source>
        <dbReference type="ARBA" id="ARBA00004613"/>
    </source>
</evidence>
<keyword evidence="7" id="KW-0966">Cell projection</keyword>
<feature type="domain" description="Flagellin N-terminal" evidence="6">
    <location>
        <begin position="3"/>
        <end position="140"/>
    </location>
</feature>
<organism evidence="7">
    <name type="scientific">Salinicola endophyticus</name>
    <dbReference type="NCBI Taxonomy" id="1949083"/>
    <lineage>
        <taxon>Bacteria</taxon>
        <taxon>Pseudomonadati</taxon>
        <taxon>Pseudomonadota</taxon>
        <taxon>Gammaproteobacteria</taxon>
        <taxon>Oceanospirillales</taxon>
        <taxon>Halomonadaceae</taxon>
        <taxon>Salinicola</taxon>
    </lineage>
</organism>
<dbReference type="InterPro" id="IPR001029">
    <property type="entry name" value="Flagellin_N"/>
</dbReference>
<evidence type="ECO:0000256" key="3">
    <source>
        <dbReference type="ARBA" id="ARBA00005709"/>
    </source>
</evidence>